<proteinExistence type="predicted"/>
<name>A0A8S1KK19_9CILI</name>
<keyword evidence="2" id="KW-1185">Reference proteome</keyword>
<accession>A0A8S1KK19</accession>
<reference evidence="1" key="1">
    <citation type="submission" date="2021-01" db="EMBL/GenBank/DDBJ databases">
        <authorList>
            <consortium name="Genoscope - CEA"/>
            <person name="William W."/>
        </authorList>
    </citation>
    <scope>NUCLEOTIDE SEQUENCE</scope>
</reference>
<evidence type="ECO:0000313" key="1">
    <source>
        <dbReference type="EMBL" id="CAD8055850.1"/>
    </source>
</evidence>
<gene>
    <name evidence="1" type="ORF">PSON_ATCC_30995.1.T0090462</name>
</gene>
<dbReference type="Proteomes" id="UP000692954">
    <property type="component" value="Unassembled WGS sequence"/>
</dbReference>
<sequence length="316" mass="36670">MQESVIVCPYCKNQAFFDPRSSSSFCKSKQCKGVVIEQGKITYENEVNLHEADEPGKKQTRFGGYENKREAFKSQICEMLGKNDSKQRKQFYEKFEAGEHLIQKFSNIFKMNEAFTNDAISKYRTLMFDFVNEIANKSFLALAVLAYQIIILERKNQQNHDQRINKITPDLMLKYCTVTSQQLDQVSKAVNMKNSVDPQKQDICQQILQRIKEHKLPFNEYEIMGIYDIPSRLLDKTVIKGEKQSTITCVVEYMVAQLSSNPELNKLTLDYLAQLNDVTKDTAKKLWNTIIDHQGLQNLICKWQGQRPISDLKHIQ</sequence>
<dbReference type="AlphaFoldDB" id="A0A8S1KK19"/>
<protein>
    <submittedName>
        <fullName evidence="1">Uncharacterized protein</fullName>
    </submittedName>
</protein>
<dbReference type="EMBL" id="CAJJDN010000009">
    <property type="protein sequence ID" value="CAD8055850.1"/>
    <property type="molecule type" value="Genomic_DNA"/>
</dbReference>
<organism evidence="1 2">
    <name type="scientific">Paramecium sonneborni</name>
    <dbReference type="NCBI Taxonomy" id="65129"/>
    <lineage>
        <taxon>Eukaryota</taxon>
        <taxon>Sar</taxon>
        <taxon>Alveolata</taxon>
        <taxon>Ciliophora</taxon>
        <taxon>Intramacronucleata</taxon>
        <taxon>Oligohymenophorea</taxon>
        <taxon>Peniculida</taxon>
        <taxon>Parameciidae</taxon>
        <taxon>Paramecium</taxon>
    </lineage>
</organism>
<comment type="caution">
    <text evidence="1">The sequence shown here is derived from an EMBL/GenBank/DDBJ whole genome shotgun (WGS) entry which is preliminary data.</text>
</comment>
<dbReference type="OrthoDB" id="284007at2759"/>
<evidence type="ECO:0000313" key="2">
    <source>
        <dbReference type="Proteomes" id="UP000692954"/>
    </source>
</evidence>